<name>A0A931FIQ0_9ACTN</name>
<organism evidence="1 2">
    <name type="scientific">Streptacidiphilus fuscans</name>
    <dbReference type="NCBI Taxonomy" id="2789292"/>
    <lineage>
        <taxon>Bacteria</taxon>
        <taxon>Bacillati</taxon>
        <taxon>Actinomycetota</taxon>
        <taxon>Actinomycetes</taxon>
        <taxon>Kitasatosporales</taxon>
        <taxon>Streptomycetaceae</taxon>
        <taxon>Streptacidiphilus</taxon>
    </lineage>
</organism>
<keyword evidence="2" id="KW-1185">Reference proteome</keyword>
<sequence length="207" mass="21656">MTLQLPQPPAAALRAVLRALDDRDVPADVGPVRTSAMRRCSGPLTPSHPLPVHLLDPAVTGAGATPLSAALRTGWRFLIKEGETVVGAADTLELQVDETGSGETVEAHAFAHFTEGPYPASTLRALQQARLHAAGTPTTYLPRLLLVPGHYMTALWLHPVLSAAPSPDLLIPLVPAPLGVTAHVPHHAEELLALLALTNGALLTSPA</sequence>
<proteinExistence type="predicted"/>
<reference evidence="1" key="1">
    <citation type="submission" date="2020-11" db="EMBL/GenBank/DDBJ databases">
        <title>Isolation and identification of active actinomycetes.</title>
        <authorList>
            <person name="Yu B."/>
        </authorList>
    </citation>
    <scope>NUCLEOTIDE SEQUENCE</scope>
    <source>
        <strain evidence="1">NEAU-YB345</strain>
    </source>
</reference>
<gene>
    <name evidence="1" type="ORF">I2501_36765</name>
</gene>
<dbReference type="RefSeq" id="WP_196198425.1">
    <property type="nucleotide sequence ID" value="NZ_JADPRT010000024.1"/>
</dbReference>
<comment type="caution">
    <text evidence="1">The sequence shown here is derived from an EMBL/GenBank/DDBJ whole genome shotgun (WGS) entry which is preliminary data.</text>
</comment>
<dbReference type="AlphaFoldDB" id="A0A931FIQ0"/>
<evidence type="ECO:0000313" key="2">
    <source>
        <dbReference type="Proteomes" id="UP000657385"/>
    </source>
</evidence>
<accession>A0A931FIQ0</accession>
<dbReference type="Proteomes" id="UP000657385">
    <property type="component" value="Unassembled WGS sequence"/>
</dbReference>
<dbReference type="EMBL" id="JADPRT010000024">
    <property type="protein sequence ID" value="MBF9073580.1"/>
    <property type="molecule type" value="Genomic_DNA"/>
</dbReference>
<protein>
    <submittedName>
        <fullName evidence="1">Uncharacterized protein</fullName>
    </submittedName>
</protein>
<evidence type="ECO:0000313" key="1">
    <source>
        <dbReference type="EMBL" id="MBF9073580.1"/>
    </source>
</evidence>